<evidence type="ECO:0000313" key="2">
    <source>
        <dbReference type="EMBL" id="KAF6208752.1"/>
    </source>
</evidence>
<feature type="region of interest" description="Disordered" evidence="1">
    <location>
        <begin position="295"/>
        <end position="336"/>
    </location>
</feature>
<dbReference type="Proteomes" id="UP000466442">
    <property type="component" value="Unassembled WGS sequence"/>
</dbReference>
<dbReference type="GO" id="GO:0005634">
    <property type="term" value="C:nucleus"/>
    <property type="evidence" value="ECO:0007669"/>
    <property type="project" value="TreeGrafter"/>
</dbReference>
<dbReference type="Pfam" id="PF00023">
    <property type="entry name" value="Ank"/>
    <property type="match status" value="2"/>
</dbReference>
<dbReference type="SMART" id="SM00248">
    <property type="entry name" value="ANK"/>
    <property type="match status" value="4"/>
</dbReference>
<name>A0A6A4JC67_APOLU</name>
<protein>
    <submittedName>
        <fullName evidence="2">Uncharacterized protein</fullName>
    </submittedName>
</protein>
<dbReference type="Pfam" id="PF12796">
    <property type="entry name" value="Ank_2"/>
    <property type="match status" value="1"/>
</dbReference>
<dbReference type="GO" id="GO:0042981">
    <property type="term" value="P:regulation of apoptotic process"/>
    <property type="evidence" value="ECO:0007669"/>
    <property type="project" value="TreeGrafter"/>
</dbReference>
<dbReference type="PANTHER" id="PTHR24183">
    <property type="entry name" value="FIBRONECTIN TYPE 3 AND ANKYRIN REPEAT DOMAINS PROTEIN 1"/>
    <property type="match status" value="1"/>
</dbReference>
<reference evidence="2" key="1">
    <citation type="journal article" date="2021" name="Mol. Ecol. Resour.">
        <title>Apolygus lucorum genome provides insights into omnivorousness and mesophyll feeding.</title>
        <authorList>
            <person name="Liu Y."/>
            <person name="Liu H."/>
            <person name="Wang H."/>
            <person name="Huang T."/>
            <person name="Liu B."/>
            <person name="Yang B."/>
            <person name="Yin L."/>
            <person name="Li B."/>
            <person name="Zhang Y."/>
            <person name="Zhang S."/>
            <person name="Jiang F."/>
            <person name="Zhang X."/>
            <person name="Ren Y."/>
            <person name="Wang B."/>
            <person name="Wang S."/>
            <person name="Lu Y."/>
            <person name="Wu K."/>
            <person name="Fan W."/>
            <person name="Wang G."/>
        </authorList>
    </citation>
    <scope>NUCLEOTIDE SEQUENCE</scope>
    <source>
        <strain evidence="2">12Hb</strain>
    </source>
</reference>
<dbReference type="PROSITE" id="PS50297">
    <property type="entry name" value="ANK_REP_REGION"/>
    <property type="match status" value="3"/>
</dbReference>
<feature type="region of interest" description="Disordered" evidence="1">
    <location>
        <begin position="349"/>
        <end position="378"/>
    </location>
</feature>
<evidence type="ECO:0000313" key="3">
    <source>
        <dbReference type="Proteomes" id="UP000466442"/>
    </source>
</evidence>
<dbReference type="Gene3D" id="1.25.40.20">
    <property type="entry name" value="Ankyrin repeat-containing domain"/>
    <property type="match status" value="1"/>
</dbReference>
<organism evidence="2 3">
    <name type="scientific">Apolygus lucorum</name>
    <name type="common">Small green plant bug</name>
    <name type="synonym">Lygocoris lucorum</name>
    <dbReference type="NCBI Taxonomy" id="248454"/>
    <lineage>
        <taxon>Eukaryota</taxon>
        <taxon>Metazoa</taxon>
        <taxon>Ecdysozoa</taxon>
        <taxon>Arthropoda</taxon>
        <taxon>Hexapoda</taxon>
        <taxon>Insecta</taxon>
        <taxon>Pterygota</taxon>
        <taxon>Neoptera</taxon>
        <taxon>Paraneoptera</taxon>
        <taxon>Hemiptera</taxon>
        <taxon>Heteroptera</taxon>
        <taxon>Panheteroptera</taxon>
        <taxon>Cimicomorpha</taxon>
        <taxon>Miridae</taxon>
        <taxon>Mirini</taxon>
        <taxon>Apolygus</taxon>
    </lineage>
</organism>
<dbReference type="InterPro" id="IPR036770">
    <property type="entry name" value="Ankyrin_rpt-contain_sf"/>
</dbReference>
<dbReference type="InterPro" id="IPR002110">
    <property type="entry name" value="Ankyrin_rpt"/>
</dbReference>
<keyword evidence="3" id="KW-1185">Reference proteome</keyword>
<proteinExistence type="predicted"/>
<dbReference type="PANTHER" id="PTHR24183:SF1">
    <property type="entry name" value="FIBRONECTIN TYPE 3 AND ANKYRIN REPEAT DOMAINS PROTEIN 1"/>
    <property type="match status" value="1"/>
</dbReference>
<dbReference type="Gene3D" id="2.60.40.10">
    <property type="entry name" value="Immunoglobulins"/>
    <property type="match status" value="1"/>
</dbReference>
<dbReference type="InterPro" id="IPR013783">
    <property type="entry name" value="Ig-like_fold"/>
</dbReference>
<feature type="compositionally biased region" description="Basic and acidic residues" evidence="1">
    <location>
        <begin position="301"/>
        <end position="314"/>
    </location>
</feature>
<feature type="compositionally biased region" description="Basic and acidic residues" evidence="1">
    <location>
        <begin position="352"/>
        <end position="367"/>
    </location>
</feature>
<accession>A0A6A4JC67</accession>
<dbReference type="SUPFAM" id="SSF48403">
    <property type="entry name" value="Ankyrin repeat"/>
    <property type="match status" value="1"/>
</dbReference>
<evidence type="ECO:0000256" key="1">
    <source>
        <dbReference type="SAM" id="MobiDB-lite"/>
    </source>
</evidence>
<dbReference type="PROSITE" id="PS50088">
    <property type="entry name" value="ANK_REPEAT"/>
    <property type="match status" value="4"/>
</dbReference>
<gene>
    <name evidence="2" type="ORF">GE061_014491</name>
</gene>
<comment type="caution">
    <text evidence="2">The sequence shown here is derived from an EMBL/GenBank/DDBJ whole genome shotgun (WGS) entry which is preliminary data.</text>
</comment>
<sequence length="378" mass="42682">MSSTPQARKPIMRYLGSTRNSISLEWEWEGSGDSNSSFKVQIEDQVYEWITKYWGKKKKTTIKELGPGELYRTRVGVAQLIGEDIWGDELWSDTVIFATQLDLPWTFYLFQNVQQNAAANVVAFSKKRNSCLDVYNKYGDTPLILAIRERKEGVVESLVENGADVAQPGKALRKTPLMVACFGGYKAAAEALVNRGVDWNVFDSNKCQALHYAVDGGKLEMVRYGIECGANVNAQDRFGWTPLMRGVLIGCSLPILTLLIENGADVNLKDQNKMRALDLARLLGGSEMKELLEQYTEPEEDKTKEDESLAHQEETYNLEDERDVEAKREEDEEREVSALMKTIDEILGMPVEDDKLLEDDHGFKSMDQDDEGQLPSEI</sequence>
<dbReference type="OrthoDB" id="6577879at2759"/>
<dbReference type="EMBL" id="WIXP02000006">
    <property type="protein sequence ID" value="KAF6208752.1"/>
    <property type="molecule type" value="Genomic_DNA"/>
</dbReference>
<dbReference type="AlphaFoldDB" id="A0A6A4JC67"/>